<feature type="domain" description="Pyruvate carboxyltransferase" evidence="4">
    <location>
        <begin position="7"/>
        <end position="274"/>
    </location>
</feature>
<dbReference type="NCBIfam" id="NF004283">
    <property type="entry name" value="PRK05692.1"/>
    <property type="match status" value="1"/>
</dbReference>
<keyword evidence="2" id="KW-0479">Metal-binding</keyword>
<organism evidence="5 6">
    <name type="scientific">Metabacillus endolithicus</name>
    <dbReference type="NCBI Taxonomy" id="1535204"/>
    <lineage>
        <taxon>Bacteria</taxon>
        <taxon>Bacillati</taxon>
        <taxon>Bacillota</taxon>
        <taxon>Bacilli</taxon>
        <taxon>Bacillales</taxon>
        <taxon>Bacillaceae</taxon>
        <taxon>Metabacillus</taxon>
    </lineage>
</organism>
<name>A0ABW5BYF9_9BACI</name>
<sequence length="301" mass="32984">MKWPLSVSIKEVGPRDGLQNEKKFISTEDKIQWINQLSHTGLSYIEITSFVHPKWIPALADAYSVAKGIERVEGVTYAALVPNQKGLEKALDANIDEVSIFLSASETHNRKNINKSINETLTILTDVVQESLSSGKSVRGYISTVFGCPYEGHVSVQKTMRICEELFEMGVYEVSLGDTIGVATPKQVQEITTEMLKRFHSDKLAMHFHDTRGTALANVTASLNLGITRFDSSIGGLGGCPYAPGASGNVATDDLLYMLEGMEIETGISKDKIHNAALFIQEKIGRSLASHSLQVYQAMQS</sequence>
<dbReference type="PANTHER" id="PTHR42738:SF7">
    <property type="entry name" value="HYDROXYMETHYLGLUTARYL-COA LYASE"/>
    <property type="match status" value="1"/>
</dbReference>
<evidence type="ECO:0000256" key="1">
    <source>
        <dbReference type="ARBA" id="ARBA00009405"/>
    </source>
</evidence>
<accession>A0ABW5BYF9</accession>
<evidence type="ECO:0000313" key="6">
    <source>
        <dbReference type="Proteomes" id="UP001597318"/>
    </source>
</evidence>
<dbReference type="InterPro" id="IPR000891">
    <property type="entry name" value="PYR_CT"/>
</dbReference>
<dbReference type="PANTHER" id="PTHR42738">
    <property type="entry name" value="HYDROXYMETHYLGLUTARYL-COA LYASE"/>
    <property type="match status" value="1"/>
</dbReference>
<dbReference type="SUPFAM" id="SSF51569">
    <property type="entry name" value="Aldolase"/>
    <property type="match status" value="1"/>
</dbReference>
<dbReference type="Proteomes" id="UP001597318">
    <property type="component" value="Unassembled WGS sequence"/>
</dbReference>
<evidence type="ECO:0000313" key="5">
    <source>
        <dbReference type="EMBL" id="MFD2214565.1"/>
    </source>
</evidence>
<dbReference type="Pfam" id="PF00682">
    <property type="entry name" value="HMGL-like"/>
    <property type="match status" value="1"/>
</dbReference>
<dbReference type="RefSeq" id="WP_247343439.1">
    <property type="nucleotide sequence ID" value="NZ_CP095550.1"/>
</dbReference>
<protein>
    <submittedName>
        <fullName evidence="5">Hydroxymethylglutaryl-CoA lyase</fullName>
    </submittedName>
</protein>
<dbReference type="PROSITE" id="PS50991">
    <property type="entry name" value="PYR_CT"/>
    <property type="match status" value="1"/>
</dbReference>
<dbReference type="CDD" id="cd07938">
    <property type="entry name" value="DRE_TIM_HMGL"/>
    <property type="match status" value="1"/>
</dbReference>
<evidence type="ECO:0000259" key="4">
    <source>
        <dbReference type="PROSITE" id="PS50991"/>
    </source>
</evidence>
<evidence type="ECO:0000256" key="3">
    <source>
        <dbReference type="ARBA" id="ARBA00023239"/>
    </source>
</evidence>
<reference evidence="6" key="1">
    <citation type="journal article" date="2019" name="Int. J. Syst. Evol. Microbiol.">
        <title>The Global Catalogue of Microorganisms (GCM) 10K type strain sequencing project: providing services to taxonomists for standard genome sequencing and annotation.</title>
        <authorList>
            <consortium name="The Broad Institute Genomics Platform"/>
            <consortium name="The Broad Institute Genome Sequencing Center for Infectious Disease"/>
            <person name="Wu L."/>
            <person name="Ma J."/>
        </authorList>
    </citation>
    <scope>NUCLEOTIDE SEQUENCE [LARGE SCALE GENOMIC DNA]</scope>
    <source>
        <strain evidence="6">CGMCC 1.15474</strain>
    </source>
</reference>
<dbReference type="InterPro" id="IPR043594">
    <property type="entry name" value="HMGL"/>
</dbReference>
<comment type="similarity">
    <text evidence="1">Belongs to the HMG-CoA lyase family.</text>
</comment>
<keyword evidence="6" id="KW-1185">Reference proteome</keyword>
<dbReference type="InterPro" id="IPR013785">
    <property type="entry name" value="Aldolase_TIM"/>
</dbReference>
<dbReference type="EMBL" id="JBHUIK010000002">
    <property type="protein sequence ID" value="MFD2214565.1"/>
    <property type="molecule type" value="Genomic_DNA"/>
</dbReference>
<comment type="caution">
    <text evidence="5">The sequence shown here is derived from an EMBL/GenBank/DDBJ whole genome shotgun (WGS) entry which is preliminary data.</text>
</comment>
<proteinExistence type="inferred from homology"/>
<dbReference type="Gene3D" id="3.20.20.70">
    <property type="entry name" value="Aldolase class I"/>
    <property type="match status" value="1"/>
</dbReference>
<gene>
    <name evidence="5" type="ORF">ACFSKK_12810</name>
</gene>
<keyword evidence="3 5" id="KW-0456">Lyase</keyword>
<dbReference type="GO" id="GO:0016829">
    <property type="term" value="F:lyase activity"/>
    <property type="evidence" value="ECO:0007669"/>
    <property type="project" value="UniProtKB-KW"/>
</dbReference>
<evidence type="ECO:0000256" key="2">
    <source>
        <dbReference type="ARBA" id="ARBA00022723"/>
    </source>
</evidence>